<dbReference type="GO" id="GO:0005524">
    <property type="term" value="F:ATP binding"/>
    <property type="evidence" value="ECO:0007669"/>
    <property type="project" value="InterPro"/>
</dbReference>
<dbReference type="InterPro" id="IPR006171">
    <property type="entry name" value="TOPRIM_dom"/>
</dbReference>
<dbReference type="SUPFAM" id="SSF52540">
    <property type="entry name" value="P-loop containing nucleoside triphosphate hydrolases"/>
    <property type="match status" value="1"/>
</dbReference>
<dbReference type="InterPro" id="IPR007694">
    <property type="entry name" value="DNA_helicase_DnaB-like_C"/>
</dbReference>
<dbReference type="PROSITE" id="PS51199">
    <property type="entry name" value="SF4_HELICASE"/>
    <property type="match status" value="1"/>
</dbReference>
<dbReference type="PANTHER" id="PTHR12873:SF0">
    <property type="entry name" value="TWINKLE MTDNA HELICASE"/>
    <property type="match status" value="1"/>
</dbReference>
<dbReference type="Gene3D" id="3.40.50.300">
    <property type="entry name" value="P-loop containing nucleotide triphosphate hydrolases"/>
    <property type="match status" value="2"/>
</dbReference>
<dbReference type="Gene3D" id="3.40.1360.10">
    <property type="match status" value="1"/>
</dbReference>
<evidence type="ECO:0000313" key="1">
    <source>
        <dbReference type="EnsemblPlants" id="EMT33643"/>
    </source>
</evidence>
<reference evidence="1" key="1">
    <citation type="submission" date="2015-06" db="UniProtKB">
        <authorList>
            <consortium name="EnsemblPlants"/>
        </authorList>
    </citation>
    <scope>IDENTIFICATION</scope>
</reference>
<dbReference type="EnsemblPlants" id="EMT33643">
    <property type="protein sequence ID" value="EMT33643"/>
    <property type="gene ID" value="F775_00849"/>
</dbReference>
<dbReference type="SUPFAM" id="SSF56731">
    <property type="entry name" value="DNA primase core"/>
    <property type="match status" value="1"/>
</dbReference>
<accession>N1R4J7</accession>
<evidence type="ECO:0008006" key="2">
    <source>
        <dbReference type="Google" id="ProtNLM"/>
    </source>
</evidence>
<dbReference type="GO" id="GO:0043139">
    <property type="term" value="F:5'-3' DNA helicase activity"/>
    <property type="evidence" value="ECO:0007669"/>
    <property type="project" value="InterPro"/>
</dbReference>
<dbReference type="GO" id="GO:0003697">
    <property type="term" value="F:single-stranded DNA binding"/>
    <property type="evidence" value="ECO:0007669"/>
    <property type="project" value="InterPro"/>
</dbReference>
<dbReference type="CDD" id="cd01029">
    <property type="entry name" value="TOPRIM_primases"/>
    <property type="match status" value="1"/>
</dbReference>
<dbReference type="SMART" id="SM00493">
    <property type="entry name" value="TOPRIM"/>
    <property type="match status" value="1"/>
</dbReference>
<sequence>MAPLVGGLATPLIALLMEIGMRFSQQWWLWHPDMGGDGLSHHVRSMEERRACEERLGQVVEKMKKEGIDMSQWRLGTFQRTICPQCEGGSTEERSLSVFIREDGTHGNWTCFRANCGWKGYTQPDGVPKAYQAKKDSGNENESDQEVKANQPVKVIRKLREEDLRLEPLCDELVTYFSERMISAKTLRRNNVSQRKRNNKIVIAFTYRRDKVLVGCKYREVSKKFSQEANTEKILYGLDDIKQARDIIIVEGEIDKLSMEEAGYCNCVSVPDGAPAQASRIILATDADPPGQALAEELARRLGKERCWRVKWPKKNETEFCKDANEVLMFLGPRALKEVIEGAELYPIRGLFNFKDFFPEIDSYYLGIHGDELGIPTGWKCMDGLYKVVPGELTIVTGVPNSGKSFVITSSWFSNPCFGFYRYGGSVERMSKDEFEEGKEWLNESFHLIRCEDDCLPSIDWVLNLAKAAVLRHGVRGLVIDPYNELDHQRPPNQTETEYVSQILTKIKRFAQHHSCHVWFVAHPRQVSFGVIVCKKLHNWTGAPPNMYDISGSAHFINKCDNGIVIHRNRDPDAGPVDVVQVCMKKVRNKVIGQIGDAFLTYDRITGEYKEADEAIVAKVVKQQIRQKSTSYQR</sequence>
<name>N1R4J7_AEGTA</name>
<dbReference type="PROSITE" id="PS50880">
    <property type="entry name" value="TOPRIM"/>
    <property type="match status" value="1"/>
</dbReference>
<dbReference type="Pfam" id="PF13662">
    <property type="entry name" value="Toprim_4"/>
    <property type="match status" value="1"/>
</dbReference>
<dbReference type="PANTHER" id="PTHR12873">
    <property type="entry name" value="T7-LIKE MITOCHONDRIAL DNA HELICASE"/>
    <property type="match status" value="1"/>
</dbReference>
<dbReference type="InterPro" id="IPR034154">
    <property type="entry name" value="TOPRIM_DnaG/twinkle"/>
</dbReference>
<protein>
    <recommendedName>
        <fullName evidence="2">SF4 helicase domain-containing protein</fullName>
    </recommendedName>
</protein>
<dbReference type="AlphaFoldDB" id="N1R4J7"/>
<proteinExistence type="predicted"/>
<dbReference type="GO" id="GO:0006260">
    <property type="term" value="P:DNA replication"/>
    <property type="evidence" value="ECO:0007669"/>
    <property type="project" value="InterPro"/>
</dbReference>
<dbReference type="InterPro" id="IPR027032">
    <property type="entry name" value="Twinkle-like"/>
</dbReference>
<dbReference type="InterPro" id="IPR027417">
    <property type="entry name" value="P-loop_NTPase"/>
</dbReference>
<organism evidence="1">
    <name type="scientific">Aegilops tauschii</name>
    <name type="common">Tausch's goatgrass</name>
    <name type="synonym">Aegilops squarrosa</name>
    <dbReference type="NCBI Taxonomy" id="37682"/>
    <lineage>
        <taxon>Eukaryota</taxon>
        <taxon>Viridiplantae</taxon>
        <taxon>Streptophyta</taxon>
        <taxon>Embryophyta</taxon>
        <taxon>Tracheophyta</taxon>
        <taxon>Spermatophyta</taxon>
        <taxon>Magnoliopsida</taxon>
        <taxon>Liliopsida</taxon>
        <taxon>Poales</taxon>
        <taxon>Poaceae</taxon>
        <taxon>BOP clade</taxon>
        <taxon>Pooideae</taxon>
        <taxon>Triticodae</taxon>
        <taxon>Triticeae</taxon>
        <taxon>Triticinae</taxon>
        <taxon>Aegilops</taxon>
    </lineage>
</organism>